<dbReference type="AlphaFoldDB" id="A0A919JBF8"/>
<keyword evidence="1" id="KW-0812">Transmembrane</keyword>
<name>A0A919JBF8_9ACTN</name>
<protein>
    <submittedName>
        <fullName evidence="2">Uncharacterized protein</fullName>
    </submittedName>
</protein>
<dbReference type="EMBL" id="BOMQ01000009">
    <property type="protein sequence ID" value="GIE47276.1"/>
    <property type="molecule type" value="Genomic_DNA"/>
</dbReference>
<evidence type="ECO:0000313" key="3">
    <source>
        <dbReference type="Proteomes" id="UP000647172"/>
    </source>
</evidence>
<organism evidence="2 3">
    <name type="scientific">Actinoplanes nipponensis</name>
    <dbReference type="NCBI Taxonomy" id="135950"/>
    <lineage>
        <taxon>Bacteria</taxon>
        <taxon>Bacillati</taxon>
        <taxon>Actinomycetota</taxon>
        <taxon>Actinomycetes</taxon>
        <taxon>Micromonosporales</taxon>
        <taxon>Micromonosporaceae</taxon>
        <taxon>Actinoplanes</taxon>
    </lineage>
</organism>
<evidence type="ECO:0000313" key="2">
    <source>
        <dbReference type="EMBL" id="GIE47276.1"/>
    </source>
</evidence>
<accession>A0A919JBF8</accession>
<keyword evidence="1" id="KW-0472">Membrane</keyword>
<keyword evidence="1" id="KW-1133">Transmembrane helix</keyword>
<feature type="transmembrane region" description="Helical" evidence="1">
    <location>
        <begin position="33"/>
        <end position="55"/>
    </location>
</feature>
<reference evidence="2" key="1">
    <citation type="submission" date="2021-01" db="EMBL/GenBank/DDBJ databases">
        <title>Whole genome shotgun sequence of Actinoplanes nipponensis NBRC 14063.</title>
        <authorList>
            <person name="Komaki H."/>
            <person name="Tamura T."/>
        </authorList>
    </citation>
    <scope>NUCLEOTIDE SEQUENCE</scope>
    <source>
        <strain evidence="2">NBRC 14063</strain>
    </source>
</reference>
<gene>
    <name evidence="2" type="ORF">Ani05nite_08100</name>
</gene>
<evidence type="ECO:0000256" key="1">
    <source>
        <dbReference type="SAM" id="Phobius"/>
    </source>
</evidence>
<comment type="caution">
    <text evidence="2">The sequence shown here is derived from an EMBL/GenBank/DDBJ whole genome shotgun (WGS) entry which is preliminary data.</text>
</comment>
<sequence>MTGVPLLLVAVVSTALAAVVVVRLWSRGGRWRLAARAAGLVALEVTGVLTIALGANRAEDFYPSWQALGGDTGATAVAATRPAGHLDEVLTGARSGVTWEPPAARAWHLAAAPTLMVPTGYDEQADRAFPVVLALVAGGQPAATRSLAGLTPDAVTVVVSPTRATTAAAMTTLAGQLDRDARVTGRGWAVVADPPAARVAEQLCRLAPDRFATLVVVSGTSRDAAVRAAVSRLPAPLTAPLRFPS</sequence>
<proteinExistence type="predicted"/>
<dbReference type="Proteomes" id="UP000647172">
    <property type="component" value="Unassembled WGS sequence"/>
</dbReference>
<keyword evidence="3" id="KW-1185">Reference proteome</keyword>